<dbReference type="AlphaFoldDB" id="A0A6A3KWS4"/>
<keyword evidence="4" id="KW-1185">Reference proteome</keyword>
<evidence type="ECO:0000313" key="3">
    <source>
        <dbReference type="EMBL" id="KAE9340444.1"/>
    </source>
</evidence>
<dbReference type="EMBL" id="QXFU01001194">
    <property type="protein sequence ID" value="KAE9008163.1"/>
    <property type="molecule type" value="Genomic_DNA"/>
</dbReference>
<feature type="transmembrane region" description="Helical" evidence="1">
    <location>
        <begin position="77"/>
        <end position="99"/>
    </location>
</feature>
<proteinExistence type="predicted"/>
<dbReference type="Proteomes" id="UP000435112">
    <property type="component" value="Unassembled WGS sequence"/>
</dbReference>
<accession>A0A6A3KWS4</accession>
<keyword evidence="1" id="KW-1133">Transmembrane helix</keyword>
<reference evidence="2 5" key="1">
    <citation type="submission" date="2018-09" db="EMBL/GenBank/DDBJ databases">
        <title>Genomic investigation of the strawberry pathogen Phytophthora fragariae indicates pathogenicity is determined by transcriptional variation in three key races.</title>
        <authorList>
            <person name="Adams T.M."/>
            <person name="Armitage A.D."/>
            <person name="Sobczyk M.K."/>
            <person name="Bates H.J."/>
            <person name="Dunwell J.M."/>
            <person name="Nellist C.F."/>
            <person name="Harrison R.J."/>
        </authorList>
    </citation>
    <scope>NUCLEOTIDE SEQUENCE [LARGE SCALE GENOMIC DNA]</scope>
    <source>
        <strain evidence="2 5">SCRP324</strain>
        <strain evidence="3 4">SCRP333</strain>
    </source>
</reference>
<keyword evidence="1" id="KW-0472">Membrane</keyword>
<gene>
    <name evidence="2" type="ORF">PR002_g15988</name>
    <name evidence="3" type="ORF">PR003_g10489</name>
</gene>
<dbReference type="Proteomes" id="UP000434957">
    <property type="component" value="Unassembled WGS sequence"/>
</dbReference>
<evidence type="ECO:0000313" key="4">
    <source>
        <dbReference type="Proteomes" id="UP000434957"/>
    </source>
</evidence>
<evidence type="ECO:0000256" key="1">
    <source>
        <dbReference type="SAM" id="Phobius"/>
    </source>
</evidence>
<protein>
    <submittedName>
        <fullName evidence="2">Uncharacterized protein</fullName>
    </submittedName>
</protein>
<comment type="caution">
    <text evidence="2">The sequence shown here is derived from an EMBL/GenBank/DDBJ whole genome shotgun (WGS) entry which is preliminary data.</text>
</comment>
<dbReference type="EMBL" id="QXFT01000574">
    <property type="protein sequence ID" value="KAE9340444.1"/>
    <property type="molecule type" value="Genomic_DNA"/>
</dbReference>
<name>A0A6A3KWS4_9STRA</name>
<organism evidence="2 5">
    <name type="scientific">Phytophthora rubi</name>
    <dbReference type="NCBI Taxonomy" id="129364"/>
    <lineage>
        <taxon>Eukaryota</taxon>
        <taxon>Sar</taxon>
        <taxon>Stramenopiles</taxon>
        <taxon>Oomycota</taxon>
        <taxon>Peronosporomycetes</taxon>
        <taxon>Peronosporales</taxon>
        <taxon>Peronosporaceae</taxon>
        <taxon>Phytophthora</taxon>
    </lineage>
</organism>
<evidence type="ECO:0000313" key="5">
    <source>
        <dbReference type="Proteomes" id="UP000435112"/>
    </source>
</evidence>
<keyword evidence="1" id="KW-0812">Transmembrane</keyword>
<evidence type="ECO:0000313" key="2">
    <source>
        <dbReference type="EMBL" id="KAE9008163.1"/>
    </source>
</evidence>
<sequence>MPSHPKKKNKRKLCSLALAAGTDCGSDCCCRGCAPHHNLPLAKGRGGVEKRQTQQVSCTSKTQLQDVHKKSRLRRKVLIYFFNFQTLKNCLIVLLSLLFRLL</sequence>